<proteinExistence type="predicted"/>
<keyword evidence="4" id="KW-1185">Reference proteome</keyword>
<dbReference type="PANTHER" id="PTHR30570">
    <property type="entry name" value="PERIPLASMIC PHOSPHATE BINDING COMPONENT OF PHOSPHATE ABC TRANSPORTER"/>
    <property type="match status" value="1"/>
</dbReference>
<dbReference type="Gene3D" id="3.40.190.10">
    <property type="entry name" value="Periplasmic binding protein-like II"/>
    <property type="match status" value="2"/>
</dbReference>
<dbReference type="PANTHER" id="PTHR30570:SF4">
    <property type="entry name" value="PHOSPHATE-BINDING PROTEIN PSTS 1"/>
    <property type="match status" value="1"/>
</dbReference>
<name>A0A328VMY4_9CHLR</name>
<comment type="caution">
    <text evidence="3">The sequence shown here is derived from an EMBL/GenBank/DDBJ whole genome shotgun (WGS) entry which is preliminary data.</text>
</comment>
<keyword evidence="1" id="KW-0732">Signal</keyword>
<protein>
    <recommendedName>
        <fullName evidence="2">PBP domain-containing protein</fullName>
    </recommendedName>
</protein>
<dbReference type="RefSeq" id="WP_112431037.1">
    <property type="nucleotide sequence ID" value="NZ_MCIF01000002.1"/>
</dbReference>
<dbReference type="PROSITE" id="PS51257">
    <property type="entry name" value="PROKAR_LIPOPROTEIN"/>
    <property type="match status" value="1"/>
</dbReference>
<evidence type="ECO:0000259" key="2">
    <source>
        <dbReference type="Pfam" id="PF12849"/>
    </source>
</evidence>
<gene>
    <name evidence="3" type="ORF">A4R35_15805</name>
</gene>
<dbReference type="AlphaFoldDB" id="A0A328VMY4"/>
<dbReference type="Pfam" id="PF12849">
    <property type="entry name" value="PBP_like_2"/>
    <property type="match status" value="1"/>
</dbReference>
<dbReference type="InterPro" id="IPR024370">
    <property type="entry name" value="PBP_domain"/>
</dbReference>
<evidence type="ECO:0000256" key="1">
    <source>
        <dbReference type="ARBA" id="ARBA00022729"/>
    </source>
</evidence>
<reference evidence="3 4" key="1">
    <citation type="submission" date="2016-08" db="EMBL/GenBank/DDBJ databases">
        <title>Analysis of Carbohydrate Active Enzymes in Thermogemmatispora T81 Reveals Carbohydrate Degradation Ability.</title>
        <authorList>
            <person name="Tomazini A."/>
            <person name="Lal S."/>
            <person name="Stott M."/>
            <person name="Henrissat B."/>
            <person name="Polikarpov I."/>
            <person name="Sparling R."/>
            <person name="Levin D.B."/>
        </authorList>
    </citation>
    <scope>NUCLEOTIDE SEQUENCE [LARGE SCALE GENOMIC DNA]</scope>
    <source>
        <strain evidence="3 4">T81</strain>
    </source>
</reference>
<feature type="domain" description="PBP" evidence="2">
    <location>
        <begin position="34"/>
        <end position="267"/>
    </location>
</feature>
<dbReference type="CDD" id="cd13653">
    <property type="entry name" value="PBP2_phosphate_like_1"/>
    <property type="match status" value="1"/>
</dbReference>
<evidence type="ECO:0000313" key="3">
    <source>
        <dbReference type="EMBL" id="RAQ97003.1"/>
    </source>
</evidence>
<dbReference type="Proteomes" id="UP000248706">
    <property type="component" value="Unassembled WGS sequence"/>
</dbReference>
<dbReference type="OrthoDB" id="9790048at2"/>
<sequence length="317" mass="33853">MVSRKKRRKINTVLIGLGLIVLILLAGCGEGADSQSALSGRLHIAGSTALQPLVSAAASLFERQHPQVHIQVDGGGSRAGLAAVTSHQADIGDSDIYADPAIYPDPNLTDHIVCVIPFAMVVNPDVTVTSLTRQQIIDIFSTGSIRNWSQVGGPDLPIVPVVRPQTSGTRDTFRKYILGGRDEKGKLLQTDSSVTVRETVAHTPGAIGYLGLSVLTPAVRVLAIEGARPTLADIVAGRYIFWSYEHMYTLGDDNPLLSAFLDFMLSAPVQQKAQEMGYIPIAAMNLNGSSREGASALSLAAVARPEEDRAFSRREEG</sequence>
<dbReference type="SUPFAM" id="SSF53850">
    <property type="entry name" value="Periplasmic binding protein-like II"/>
    <property type="match status" value="1"/>
</dbReference>
<evidence type="ECO:0000313" key="4">
    <source>
        <dbReference type="Proteomes" id="UP000248706"/>
    </source>
</evidence>
<accession>A0A328VMY4</accession>
<dbReference type="EMBL" id="MCIF01000002">
    <property type="protein sequence ID" value="RAQ97003.1"/>
    <property type="molecule type" value="Genomic_DNA"/>
</dbReference>
<dbReference type="InterPro" id="IPR050811">
    <property type="entry name" value="Phosphate_ABC_transporter"/>
</dbReference>
<organism evidence="3 4">
    <name type="scientific">Thermogemmatispora tikiterensis</name>
    <dbReference type="NCBI Taxonomy" id="1825093"/>
    <lineage>
        <taxon>Bacteria</taxon>
        <taxon>Bacillati</taxon>
        <taxon>Chloroflexota</taxon>
        <taxon>Ktedonobacteria</taxon>
        <taxon>Thermogemmatisporales</taxon>
        <taxon>Thermogemmatisporaceae</taxon>
        <taxon>Thermogemmatispora</taxon>
    </lineage>
</organism>